<keyword evidence="2" id="KW-0472">Membrane</keyword>
<keyword evidence="4" id="KW-1185">Reference proteome</keyword>
<evidence type="ECO:0000313" key="3">
    <source>
        <dbReference type="EMBL" id="OYD06315.1"/>
    </source>
</evidence>
<evidence type="ECO:0000256" key="2">
    <source>
        <dbReference type="SAM" id="Phobius"/>
    </source>
</evidence>
<feature type="transmembrane region" description="Helical" evidence="2">
    <location>
        <begin position="20"/>
        <end position="40"/>
    </location>
</feature>
<accession>A0A235B3V3</accession>
<dbReference type="OrthoDB" id="6450827at2"/>
<dbReference type="SUPFAM" id="SSF53474">
    <property type="entry name" value="alpha/beta-Hydrolases"/>
    <property type="match status" value="1"/>
</dbReference>
<reference evidence="3 4" key="1">
    <citation type="submission" date="2017-07" db="EMBL/GenBank/DDBJ databases">
        <title>The genome sequence of Paludifilum halophilum highlights mechanisms for microbial adaptation to high salt environemnts.</title>
        <authorList>
            <person name="Belbahri L."/>
        </authorList>
    </citation>
    <scope>NUCLEOTIDE SEQUENCE [LARGE SCALE GENOMIC DNA]</scope>
    <source>
        <strain evidence="3 4">DSM 102817</strain>
    </source>
</reference>
<comment type="caution">
    <text evidence="3">The sequence shown here is derived from an EMBL/GenBank/DDBJ whole genome shotgun (WGS) entry which is preliminary data.</text>
</comment>
<keyword evidence="2" id="KW-0812">Transmembrane</keyword>
<gene>
    <name evidence="3" type="ORF">CHM34_16490</name>
</gene>
<dbReference type="EMBL" id="NOWF01000013">
    <property type="protein sequence ID" value="OYD06315.1"/>
    <property type="molecule type" value="Genomic_DNA"/>
</dbReference>
<protein>
    <recommendedName>
        <fullName evidence="5">Fungal lipase-like domain-containing protein</fullName>
    </recommendedName>
</protein>
<dbReference type="Gene3D" id="3.40.50.1820">
    <property type="entry name" value="alpha/beta hydrolase"/>
    <property type="match status" value="1"/>
</dbReference>
<evidence type="ECO:0000256" key="1">
    <source>
        <dbReference type="SAM" id="MobiDB-lite"/>
    </source>
</evidence>
<dbReference type="Pfam" id="PF26363">
    <property type="entry name" value="Phospholipase-like"/>
    <property type="match status" value="1"/>
</dbReference>
<keyword evidence="2" id="KW-1133">Transmembrane helix</keyword>
<proteinExistence type="predicted"/>
<evidence type="ECO:0000313" key="4">
    <source>
        <dbReference type="Proteomes" id="UP000215459"/>
    </source>
</evidence>
<evidence type="ECO:0008006" key="5">
    <source>
        <dbReference type="Google" id="ProtNLM"/>
    </source>
</evidence>
<dbReference type="AlphaFoldDB" id="A0A235B3V3"/>
<sequence length="374" mass="40379">MNKSYGIRNPFSNRRGSSTVEYIAILVGILALASLLYAFMANDGQSMIKDKIMAIINGEITGGKSEKAGGSGSGDGPGTESDNEKDEKQAPKRSQAKNLEDVKMTDQQLKQMTDMSYEDIDKLTDKDFNKIFGKTNGKPNAKIIDREDLGNGFQAIAVKNKKTGEVVIAFRGSDVEDKGVDWWGQNSSIYMQTKGVQVDSAKQFVERVKNSKKAQDSSITLTGHSLGGFHAQNMAKEYDLPAVTFNAPGLKPHPLHGAGTVSGGWDALKGAFNPNMNGLEDPANAVGAHDNQVVNYVNDADAVGNYGVHYGKVIVTEKGKAPRERNDYLNPIKDKEILGVLPKAIQGTVQGGFLENHSSDSFNSQFGDDGNIAR</sequence>
<name>A0A235B3V3_9BACL</name>
<dbReference type="Proteomes" id="UP000215459">
    <property type="component" value="Unassembled WGS sequence"/>
</dbReference>
<feature type="region of interest" description="Disordered" evidence="1">
    <location>
        <begin position="63"/>
        <end position="105"/>
    </location>
</feature>
<organism evidence="3 4">
    <name type="scientific">Paludifilum halophilum</name>
    <dbReference type="NCBI Taxonomy" id="1642702"/>
    <lineage>
        <taxon>Bacteria</taxon>
        <taxon>Bacillati</taxon>
        <taxon>Bacillota</taxon>
        <taxon>Bacilli</taxon>
        <taxon>Bacillales</taxon>
        <taxon>Thermoactinomycetaceae</taxon>
        <taxon>Paludifilum</taxon>
    </lineage>
</organism>
<dbReference type="InterPro" id="IPR029058">
    <property type="entry name" value="AB_hydrolase_fold"/>
</dbReference>